<dbReference type="Pfam" id="PF13847">
    <property type="entry name" value="Methyltransf_31"/>
    <property type="match status" value="1"/>
</dbReference>
<reference evidence="5" key="2">
    <citation type="submission" date="2023-05" db="EMBL/GenBank/DDBJ databases">
        <authorList>
            <consortium name="Lawrence Berkeley National Laboratory"/>
            <person name="Steindorff A."/>
            <person name="Hensen N."/>
            <person name="Bonometti L."/>
            <person name="Westerberg I."/>
            <person name="Brannstrom I.O."/>
            <person name="Guillou S."/>
            <person name="Cros-Aarteil S."/>
            <person name="Calhoun S."/>
            <person name="Haridas S."/>
            <person name="Kuo A."/>
            <person name="Mondo S."/>
            <person name="Pangilinan J."/>
            <person name="Riley R."/>
            <person name="Labutti K."/>
            <person name="Andreopoulos B."/>
            <person name="Lipzen A."/>
            <person name="Chen C."/>
            <person name="Yanf M."/>
            <person name="Daum C."/>
            <person name="Ng V."/>
            <person name="Clum A."/>
            <person name="Ohm R."/>
            <person name="Martin F."/>
            <person name="Silar P."/>
            <person name="Natvig D."/>
            <person name="Lalanne C."/>
            <person name="Gautier V."/>
            <person name="Ament-Velasquez S.L."/>
            <person name="Kruys A."/>
            <person name="Hutchinson M.I."/>
            <person name="Powell A.J."/>
            <person name="Barry K."/>
            <person name="Miller A.N."/>
            <person name="Grigoriev I.V."/>
            <person name="Debuchy R."/>
            <person name="Gladieux P."/>
            <person name="Thoren M.H."/>
            <person name="Johannesson H."/>
        </authorList>
    </citation>
    <scope>NUCLEOTIDE SEQUENCE</scope>
    <source>
        <strain evidence="5">CBS 123565</strain>
    </source>
</reference>
<dbReference type="GO" id="GO:0008168">
    <property type="term" value="F:methyltransferase activity"/>
    <property type="evidence" value="ECO:0007669"/>
    <property type="project" value="UniProtKB-KW"/>
</dbReference>
<evidence type="ECO:0000313" key="5">
    <source>
        <dbReference type="EMBL" id="KAK4135938.1"/>
    </source>
</evidence>
<dbReference type="GO" id="GO:0032259">
    <property type="term" value="P:methylation"/>
    <property type="evidence" value="ECO:0007669"/>
    <property type="project" value="UniProtKB-KW"/>
</dbReference>
<evidence type="ECO:0000259" key="4">
    <source>
        <dbReference type="Pfam" id="PF13847"/>
    </source>
</evidence>
<comment type="caution">
    <text evidence="5">The sequence shown here is derived from an EMBL/GenBank/DDBJ whole genome shotgun (WGS) entry which is preliminary data.</text>
</comment>
<dbReference type="SUPFAM" id="SSF53335">
    <property type="entry name" value="S-adenosyl-L-methionine-dependent methyltransferases"/>
    <property type="match status" value="1"/>
</dbReference>
<dbReference type="InterPro" id="IPR025714">
    <property type="entry name" value="Methyltranfer_dom"/>
</dbReference>
<dbReference type="InterPro" id="IPR029063">
    <property type="entry name" value="SAM-dependent_MTases_sf"/>
</dbReference>
<dbReference type="AlphaFoldDB" id="A0AAN6ZFF8"/>
<dbReference type="CDD" id="cd02440">
    <property type="entry name" value="AdoMet_MTases"/>
    <property type="match status" value="1"/>
</dbReference>
<keyword evidence="6" id="KW-1185">Reference proteome</keyword>
<protein>
    <recommendedName>
        <fullName evidence="4">Methyltransferase domain-containing protein</fullName>
    </recommendedName>
</protein>
<evidence type="ECO:0000313" key="6">
    <source>
        <dbReference type="Proteomes" id="UP001304895"/>
    </source>
</evidence>
<keyword evidence="2" id="KW-0489">Methyltransferase</keyword>
<comment type="similarity">
    <text evidence="1">Belongs to the methyltransferase superfamily.</text>
</comment>
<evidence type="ECO:0000256" key="2">
    <source>
        <dbReference type="ARBA" id="ARBA00022603"/>
    </source>
</evidence>
<organism evidence="5 6">
    <name type="scientific">Trichocladium antarcticum</name>
    <dbReference type="NCBI Taxonomy" id="1450529"/>
    <lineage>
        <taxon>Eukaryota</taxon>
        <taxon>Fungi</taxon>
        <taxon>Dikarya</taxon>
        <taxon>Ascomycota</taxon>
        <taxon>Pezizomycotina</taxon>
        <taxon>Sordariomycetes</taxon>
        <taxon>Sordariomycetidae</taxon>
        <taxon>Sordariales</taxon>
        <taxon>Chaetomiaceae</taxon>
        <taxon>Trichocladium</taxon>
    </lineage>
</organism>
<keyword evidence="3" id="KW-0808">Transferase</keyword>
<dbReference type="EMBL" id="MU853405">
    <property type="protein sequence ID" value="KAK4135938.1"/>
    <property type="molecule type" value="Genomic_DNA"/>
</dbReference>
<reference evidence="5" key="1">
    <citation type="journal article" date="2023" name="Mol. Phylogenet. Evol.">
        <title>Genome-scale phylogeny and comparative genomics of the fungal order Sordariales.</title>
        <authorList>
            <person name="Hensen N."/>
            <person name="Bonometti L."/>
            <person name="Westerberg I."/>
            <person name="Brannstrom I.O."/>
            <person name="Guillou S."/>
            <person name="Cros-Aarteil S."/>
            <person name="Calhoun S."/>
            <person name="Haridas S."/>
            <person name="Kuo A."/>
            <person name="Mondo S."/>
            <person name="Pangilinan J."/>
            <person name="Riley R."/>
            <person name="LaButti K."/>
            <person name="Andreopoulos B."/>
            <person name="Lipzen A."/>
            <person name="Chen C."/>
            <person name="Yan M."/>
            <person name="Daum C."/>
            <person name="Ng V."/>
            <person name="Clum A."/>
            <person name="Steindorff A."/>
            <person name="Ohm R.A."/>
            <person name="Martin F."/>
            <person name="Silar P."/>
            <person name="Natvig D.O."/>
            <person name="Lalanne C."/>
            <person name="Gautier V."/>
            <person name="Ament-Velasquez S.L."/>
            <person name="Kruys A."/>
            <person name="Hutchinson M.I."/>
            <person name="Powell A.J."/>
            <person name="Barry K."/>
            <person name="Miller A.N."/>
            <person name="Grigoriev I.V."/>
            <person name="Debuchy R."/>
            <person name="Gladieux P."/>
            <person name="Hiltunen Thoren M."/>
            <person name="Johannesson H."/>
        </authorList>
    </citation>
    <scope>NUCLEOTIDE SEQUENCE</scope>
    <source>
        <strain evidence="5">CBS 123565</strain>
    </source>
</reference>
<dbReference type="PANTHER" id="PTHR12176:SF80">
    <property type="entry name" value="EEF1A LYSINE METHYLTRANSFERASE 4"/>
    <property type="match status" value="1"/>
</dbReference>
<gene>
    <name evidence="5" type="ORF">BT67DRAFT_400405</name>
</gene>
<feature type="domain" description="Methyltransferase" evidence="4">
    <location>
        <begin position="68"/>
        <end position="183"/>
    </location>
</feature>
<proteinExistence type="inferred from homology"/>
<evidence type="ECO:0000256" key="1">
    <source>
        <dbReference type="ARBA" id="ARBA00008361"/>
    </source>
</evidence>
<name>A0AAN6ZFF8_9PEZI</name>
<accession>A0AAN6ZFF8</accession>
<sequence>MGLETLPPNVVDKDEQDRALATAQYWDEQYAKSSSDTPTHEWLRGFSDLESFFQSTLPSRRSQDNPLILHLGSGDSTIPADLASLGFHHQVCIDFSTTVVNMMTERHRSIPGITWYEQDLRDMGAVVADKSVDVAFDKSTLDAMIYGNPWNAPADVKENTGKYLAEVHRVLKDDGVLLCLSFRQPHFMKPLLTTGGLWDIEVRVLGGSGCFNYFGFVMTKKRP</sequence>
<dbReference type="InterPro" id="IPR051419">
    <property type="entry name" value="Lys/N-term_MeTrsfase_sf"/>
</dbReference>
<evidence type="ECO:0000256" key="3">
    <source>
        <dbReference type="ARBA" id="ARBA00022679"/>
    </source>
</evidence>
<dbReference type="Proteomes" id="UP001304895">
    <property type="component" value="Unassembled WGS sequence"/>
</dbReference>
<dbReference type="Gene3D" id="3.40.50.150">
    <property type="entry name" value="Vaccinia Virus protein VP39"/>
    <property type="match status" value="1"/>
</dbReference>
<dbReference type="PANTHER" id="PTHR12176">
    <property type="entry name" value="SAM-DEPENDENT METHYLTRANSFERASE SUPERFAMILY PROTEIN"/>
    <property type="match status" value="1"/>
</dbReference>